<feature type="compositionally biased region" description="Low complexity" evidence="24">
    <location>
        <begin position="32"/>
        <end position="49"/>
    </location>
</feature>
<dbReference type="PANTHER" id="PTHR46382">
    <property type="entry name" value="PHOSPHATIDATE CYTIDYLYLTRANSFERASE"/>
    <property type="match status" value="1"/>
</dbReference>
<feature type="transmembrane region" description="Helical" evidence="25">
    <location>
        <begin position="145"/>
        <end position="163"/>
    </location>
</feature>
<comment type="pathway">
    <text evidence="3">Phospholipid metabolism; CDP-diacylglycerol biosynthesis; CDP-diacylglycerol from sn-glycerol 3-phosphate: step 3/3.</text>
</comment>
<proteinExistence type="inferred from homology"/>
<keyword evidence="8" id="KW-1003">Cell membrane</keyword>
<evidence type="ECO:0000313" key="26">
    <source>
        <dbReference type="EMBL" id="QBI55657.1"/>
    </source>
</evidence>
<evidence type="ECO:0000256" key="4">
    <source>
        <dbReference type="ARBA" id="ARBA00005189"/>
    </source>
</evidence>
<comment type="catalytic activity">
    <reaction evidence="1">
        <text>a 1,2-diacyl-sn-glycero-3-phosphate + CTP + H(+) = a CDP-1,2-diacyl-sn-glycerol + diphosphate</text>
        <dbReference type="Rhea" id="RHEA:16229"/>
        <dbReference type="ChEBI" id="CHEBI:15378"/>
        <dbReference type="ChEBI" id="CHEBI:33019"/>
        <dbReference type="ChEBI" id="CHEBI:37563"/>
        <dbReference type="ChEBI" id="CHEBI:58332"/>
        <dbReference type="ChEBI" id="CHEBI:58608"/>
        <dbReference type="EC" id="2.7.7.41"/>
    </reaction>
</comment>
<protein>
    <recommendedName>
        <fullName evidence="7">Phosphatidate cytidylyltransferase</fullName>
        <ecNumber evidence="6">2.7.7.41</ecNumber>
    </recommendedName>
    <alternativeName>
        <fullName evidence="20">CDP-DAG synthase</fullName>
    </alternativeName>
    <alternativeName>
        <fullName evidence="22">CDP-DG synthase</fullName>
    </alternativeName>
    <alternativeName>
        <fullName evidence="18">CDP-diacylglycerol synthase</fullName>
    </alternativeName>
    <alternativeName>
        <fullName evidence="21">CDP-diglyceride pyrophosphorylase</fullName>
    </alternativeName>
    <alternativeName>
        <fullName evidence="23">CDP-diglyceride synthase</fullName>
    </alternativeName>
    <alternativeName>
        <fullName evidence="19">CTP:phosphatidate cytidylyltransferase</fullName>
    </alternativeName>
</protein>
<name>A0A4P6Q9B4_9ACTN</name>
<evidence type="ECO:0000256" key="21">
    <source>
        <dbReference type="ARBA" id="ARBA00032396"/>
    </source>
</evidence>
<evidence type="ECO:0000256" key="17">
    <source>
        <dbReference type="ARBA" id="ARBA00023264"/>
    </source>
</evidence>
<keyword evidence="13 25" id="KW-1133">Transmembrane helix</keyword>
<sequence>MTFIEPGSEQDDGRGRFDPPSLGPDTEDAGPGEDAGAAGRRPRGGAWPDGPVPPPDGASQSGDADGGDTDESARQRFVLHKPDGEPVRTGRNLPVAIASGVALGALVLLSIYPFSAGFVAITSAATLICLRELNRGLAVRGGRLALWPLAVGGVAMQVCAYFGGAQWLAGATALTAIAALSWRLRDGAEGYVRDAGGNLFTLIYVPFLLGTWLLLIASPGDGQERLIAFIVVTISSDIGGYFAGILMGRHKMAPVISPNKTWEGFGGSVLACMLAGALTVSLMLDGPVWAGAVLGVAVVLAATVGDLIESLVKRDLGIKDMGRFMPGHGGLLDRVDSLLIAGPVAWVVLTLLVP</sequence>
<keyword evidence="14" id="KW-0443">Lipid metabolism</keyword>
<dbReference type="GO" id="GO:0016024">
    <property type="term" value="P:CDP-diacylglycerol biosynthetic process"/>
    <property type="evidence" value="ECO:0007669"/>
    <property type="project" value="TreeGrafter"/>
</dbReference>
<feature type="transmembrane region" description="Helical" evidence="25">
    <location>
        <begin position="169"/>
        <end position="185"/>
    </location>
</feature>
<reference evidence="26 27" key="1">
    <citation type="submission" date="2019-02" db="EMBL/GenBank/DDBJ databases">
        <authorList>
            <person name="Khodamoradi S."/>
            <person name="Hahnke R.L."/>
            <person name="Kaempfer P."/>
            <person name="Schumann P."/>
            <person name="Rohde M."/>
            <person name="Steinert M."/>
            <person name="Luzhetskyy A."/>
            <person name="Wink J."/>
            <person name="Ruckert C."/>
        </authorList>
    </citation>
    <scope>NUCLEOTIDE SEQUENCE [LARGE SCALE GENOMIC DNA]</scope>
    <source>
        <strain evidence="26 27">M2</strain>
    </source>
</reference>
<comment type="subcellular location">
    <subcellularLocation>
        <location evidence="2">Cell membrane</location>
        <topology evidence="2">Multi-pass membrane protein</topology>
    </subcellularLocation>
</comment>
<evidence type="ECO:0000256" key="12">
    <source>
        <dbReference type="ARBA" id="ARBA00022695"/>
    </source>
</evidence>
<evidence type="ECO:0000256" key="13">
    <source>
        <dbReference type="ARBA" id="ARBA00022989"/>
    </source>
</evidence>
<evidence type="ECO:0000256" key="8">
    <source>
        <dbReference type="ARBA" id="ARBA00022475"/>
    </source>
</evidence>
<organism evidence="26 27">
    <name type="scientific">Streptomonospora litoralis</name>
    <dbReference type="NCBI Taxonomy" id="2498135"/>
    <lineage>
        <taxon>Bacteria</taxon>
        <taxon>Bacillati</taxon>
        <taxon>Actinomycetota</taxon>
        <taxon>Actinomycetes</taxon>
        <taxon>Streptosporangiales</taxon>
        <taxon>Nocardiopsidaceae</taxon>
        <taxon>Streptomonospora</taxon>
    </lineage>
</organism>
<feature type="transmembrane region" description="Helical" evidence="25">
    <location>
        <begin position="331"/>
        <end position="353"/>
    </location>
</feature>
<evidence type="ECO:0000256" key="2">
    <source>
        <dbReference type="ARBA" id="ARBA00004651"/>
    </source>
</evidence>
<feature type="region of interest" description="Disordered" evidence="24">
    <location>
        <begin position="1"/>
        <end position="70"/>
    </location>
</feature>
<dbReference type="EMBL" id="CP036455">
    <property type="protein sequence ID" value="QBI55657.1"/>
    <property type="molecule type" value="Genomic_DNA"/>
</dbReference>
<keyword evidence="11 25" id="KW-0812">Transmembrane</keyword>
<feature type="transmembrane region" description="Helical" evidence="25">
    <location>
        <begin position="226"/>
        <end position="244"/>
    </location>
</feature>
<evidence type="ECO:0000256" key="10">
    <source>
        <dbReference type="ARBA" id="ARBA00022679"/>
    </source>
</evidence>
<dbReference type="GO" id="GO:0004605">
    <property type="term" value="F:phosphatidate cytidylyltransferase activity"/>
    <property type="evidence" value="ECO:0007669"/>
    <property type="project" value="UniProtKB-EC"/>
</dbReference>
<feature type="transmembrane region" description="Helical" evidence="25">
    <location>
        <begin position="197"/>
        <end position="220"/>
    </location>
</feature>
<dbReference type="KEGG" id="strr:EKD16_19470"/>
<dbReference type="AlphaFoldDB" id="A0A4P6Q9B4"/>
<comment type="similarity">
    <text evidence="5">Belongs to the CDS family.</text>
</comment>
<keyword evidence="10 26" id="KW-0808">Transferase</keyword>
<keyword evidence="16" id="KW-0594">Phospholipid biosynthesis</keyword>
<evidence type="ECO:0000256" key="3">
    <source>
        <dbReference type="ARBA" id="ARBA00005119"/>
    </source>
</evidence>
<evidence type="ECO:0000256" key="5">
    <source>
        <dbReference type="ARBA" id="ARBA00010185"/>
    </source>
</evidence>
<evidence type="ECO:0000256" key="24">
    <source>
        <dbReference type="SAM" id="MobiDB-lite"/>
    </source>
</evidence>
<evidence type="ECO:0000256" key="23">
    <source>
        <dbReference type="ARBA" id="ARBA00033406"/>
    </source>
</evidence>
<dbReference type="GO" id="GO:0005886">
    <property type="term" value="C:plasma membrane"/>
    <property type="evidence" value="ECO:0007669"/>
    <property type="project" value="UniProtKB-SubCell"/>
</dbReference>
<keyword evidence="12 26" id="KW-0548">Nucleotidyltransferase</keyword>
<gene>
    <name evidence="26" type="primary">cdsA</name>
    <name evidence="26" type="ORF">EKD16_19470</name>
</gene>
<evidence type="ECO:0000256" key="22">
    <source>
        <dbReference type="ARBA" id="ARBA00032743"/>
    </source>
</evidence>
<feature type="transmembrane region" description="Helical" evidence="25">
    <location>
        <begin position="265"/>
        <end position="284"/>
    </location>
</feature>
<keyword evidence="15 25" id="KW-0472">Membrane</keyword>
<feature type="transmembrane region" description="Helical" evidence="25">
    <location>
        <begin position="290"/>
        <end position="311"/>
    </location>
</feature>
<dbReference type="EC" id="2.7.7.41" evidence="6"/>
<evidence type="ECO:0000256" key="1">
    <source>
        <dbReference type="ARBA" id="ARBA00001698"/>
    </source>
</evidence>
<keyword evidence="27" id="KW-1185">Reference proteome</keyword>
<evidence type="ECO:0000256" key="16">
    <source>
        <dbReference type="ARBA" id="ARBA00023209"/>
    </source>
</evidence>
<evidence type="ECO:0000256" key="25">
    <source>
        <dbReference type="SAM" id="Phobius"/>
    </source>
</evidence>
<dbReference type="Pfam" id="PF01148">
    <property type="entry name" value="CTP_transf_1"/>
    <property type="match status" value="1"/>
</dbReference>
<evidence type="ECO:0000256" key="14">
    <source>
        <dbReference type="ARBA" id="ARBA00023098"/>
    </source>
</evidence>
<accession>A0A4P6Q9B4</accession>
<comment type="pathway">
    <text evidence="4">Lipid metabolism.</text>
</comment>
<dbReference type="Proteomes" id="UP000292235">
    <property type="component" value="Chromosome"/>
</dbReference>
<evidence type="ECO:0000256" key="19">
    <source>
        <dbReference type="ARBA" id="ARBA00031825"/>
    </source>
</evidence>
<evidence type="ECO:0000256" key="9">
    <source>
        <dbReference type="ARBA" id="ARBA00022516"/>
    </source>
</evidence>
<evidence type="ECO:0000256" key="6">
    <source>
        <dbReference type="ARBA" id="ARBA00012487"/>
    </source>
</evidence>
<keyword evidence="9" id="KW-0444">Lipid biosynthesis</keyword>
<evidence type="ECO:0000256" key="7">
    <source>
        <dbReference type="ARBA" id="ARBA00019373"/>
    </source>
</evidence>
<evidence type="ECO:0000256" key="11">
    <source>
        <dbReference type="ARBA" id="ARBA00022692"/>
    </source>
</evidence>
<evidence type="ECO:0000256" key="18">
    <source>
        <dbReference type="ARBA" id="ARBA00029893"/>
    </source>
</evidence>
<keyword evidence="17" id="KW-1208">Phospholipid metabolism</keyword>
<evidence type="ECO:0000256" key="20">
    <source>
        <dbReference type="ARBA" id="ARBA00032253"/>
    </source>
</evidence>
<evidence type="ECO:0000256" key="15">
    <source>
        <dbReference type="ARBA" id="ARBA00023136"/>
    </source>
</evidence>
<evidence type="ECO:0000313" key="27">
    <source>
        <dbReference type="Proteomes" id="UP000292235"/>
    </source>
</evidence>
<dbReference type="PANTHER" id="PTHR46382:SF1">
    <property type="entry name" value="PHOSPHATIDATE CYTIDYLYLTRANSFERASE"/>
    <property type="match status" value="1"/>
</dbReference>